<dbReference type="InterPro" id="IPR006143">
    <property type="entry name" value="RND_pump_MFP"/>
</dbReference>
<evidence type="ECO:0000313" key="9">
    <source>
        <dbReference type="Proteomes" id="UP000254808"/>
    </source>
</evidence>
<evidence type="ECO:0000256" key="2">
    <source>
        <dbReference type="SAM" id="Coils"/>
    </source>
</evidence>
<sequence>MLVIAILVIAFGGIIANSMGLINRGPSETPVSTEQAEIRTITQLVSASGRMQPEVEVVIRPDVSGEVIELNVREGDFVREGDLLLRIKPDIFQAQIDELSAMLLTQQARLEQARATMLQAEVEYLRNKQLYERGMVSELDYLASSNNYKAQQANVRAAEFQIQSARAQLRRSEEELQQTVIRSPKDGTISRLSIERGERVLGNTQTAGTEMMRIARLDLMEVIVDVNENQIMNVSVGDTARIEVDAHPNHTFEGIVTEIANSADITGSAAEQVTNYKVKIRVTSPHNIDASGAELIPLEASERPGSGFIPTFKPGMSATVDVLSQTVYDAVSVPIQAVTVRDFNRFPNPSEENGESPDTPAELVADRTNSGSANSNGNSRRGSREDFRRVVFVYEEGKVRRVEVETGISDNNYIQIIHGLQDGDEVVTGSFRILSRELQHNEAVRRDN</sequence>
<dbReference type="GO" id="GO:0015562">
    <property type="term" value="F:efflux transmembrane transporter activity"/>
    <property type="evidence" value="ECO:0007669"/>
    <property type="project" value="TreeGrafter"/>
</dbReference>
<accession>A0A345UGX3</accession>
<dbReference type="InterPro" id="IPR058624">
    <property type="entry name" value="MdtA-like_HH"/>
</dbReference>
<protein>
    <submittedName>
        <fullName evidence="8">HlyD family secretion protein</fullName>
    </submittedName>
</protein>
<evidence type="ECO:0000259" key="7">
    <source>
        <dbReference type="Pfam" id="PF25990"/>
    </source>
</evidence>
<dbReference type="InterPro" id="IPR058649">
    <property type="entry name" value="CzcB_C"/>
</dbReference>
<gene>
    <name evidence="8" type="ORF">CYPRO_0438</name>
</gene>
<dbReference type="SUPFAM" id="SSF111369">
    <property type="entry name" value="HlyD-like secretion proteins"/>
    <property type="match status" value="1"/>
</dbReference>
<feature type="region of interest" description="Disordered" evidence="3">
    <location>
        <begin position="344"/>
        <end position="382"/>
    </location>
</feature>
<dbReference type="OrthoDB" id="9809068at2"/>
<dbReference type="InterPro" id="IPR058636">
    <property type="entry name" value="Beta-barrel_YknX"/>
</dbReference>
<evidence type="ECO:0000313" key="8">
    <source>
        <dbReference type="EMBL" id="AXI99724.1"/>
    </source>
</evidence>
<feature type="domain" description="Multidrug resistance protein MdtA-like barrel-sandwich hybrid" evidence="5">
    <location>
        <begin position="57"/>
        <end position="206"/>
    </location>
</feature>
<keyword evidence="2" id="KW-0175">Coiled coil</keyword>
<dbReference type="NCBIfam" id="TIGR01730">
    <property type="entry name" value="RND_mfp"/>
    <property type="match status" value="1"/>
</dbReference>
<evidence type="ECO:0000259" key="4">
    <source>
        <dbReference type="Pfam" id="PF25876"/>
    </source>
</evidence>
<dbReference type="AlphaFoldDB" id="A0A345UGX3"/>
<evidence type="ECO:0000256" key="3">
    <source>
        <dbReference type="SAM" id="MobiDB-lite"/>
    </source>
</evidence>
<feature type="coiled-coil region" evidence="2">
    <location>
        <begin position="148"/>
        <end position="182"/>
    </location>
</feature>
<dbReference type="Gene3D" id="1.10.287.470">
    <property type="entry name" value="Helix hairpin bin"/>
    <property type="match status" value="1"/>
</dbReference>
<dbReference type="PANTHER" id="PTHR30469:SF33">
    <property type="entry name" value="SLR1207 PROTEIN"/>
    <property type="match status" value="1"/>
</dbReference>
<dbReference type="Proteomes" id="UP000254808">
    <property type="component" value="Chromosome"/>
</dbReference>
<feature type="domain" description="Multidrug resistance protein MdtA-like alpha-helical hairpin" evidence="4">
    <location>
        <begin position="105"/>
        <end position="170"/>
    </location>
</feature>
<proteinExistence type="inferred from homology"/>
<dbReference type="Gene3D" id="2.40.420.20">
    <property type="match status" value="1"/>
</dbReference>
<dbReference type="Pfam" id="PF25917">
    <property type="entry name" value="BSH_RND"/>
    <property type="match status" value="1"/>
</dbReference>
<dbReference type="KEGG" id="cprv:CYPRO_0438"/>
<evidence type="ECO:0000256" key="1">
    <source>
        <dbReference type="ARBA" id="ARBA00009477"/>
    </source>
</evidence>
<dbReference type="Gene3D" id="2.40.30.170">
    <property type="match status" value="1"/>
</dbReference>
<reference evidence="8 9" key="1">
    <citation type="submission" date="2018-03" db="EMBL/GenBank/DDBJ databases">
        <title>Phenotypic and genomic properties of Cyclonatronum proteinivorum gen. nov., sp. nov., a haloalkaliphilic bacteroidete from soda lakes possessing Na+-translocating rhodopsin.</title>
        <authorList>
            <person name="Toshchakov S.V."/>
            <person name="Korzhenkov A."/>
            <person name="Samarov N.I."/>
            <person name="Kublanov I.V."/>
            <person name="Muntyan M.S."/>
            <person name="Sorokin D.Y."/>
        </authorList>
    </citation>
    <scope>NUCLEOTIDE SEQUENCE [LARGE SCALE GENOMIC DNA]</scope>
    <source>
        <strain evidence="8 9">Omega</strain>
    </source>
</reference>
<dbReference type="PANTHER" id="PTHR30469">
    <property type="entry name" value="MULTIDRUG RESISTANCE PROTEIN MDTA"/>
    <property type="match status" value="1"/>
</dbReference>
<feature type="domain" description="YknX-like beta-barrel" evidence="7">
    <location>
        <begin position="221"/>
        <end position="287"/>
    </location>
</feature>
<name>A0A345UGX3_9BACT</name>
<dbReference type="Pfam" id="PF25990">
    <property type="entry name" value="Beta-barrel_YknX"/>
    <property type="match status" value="1"/>
</dbReference>
<evidence type="ECO:0000259" key="6">
    <source>
        <dbReference type="Pfam" id="PF25975"/>
    </source>
</evidence>
<dbReference type="EMBL" id="CP027806">
    <property type="protein sequence ID" value="AXI99724.1"/>
    <property type="molecule type" value="Genomic_DNA"/>
</dbReference>
<feature type="compositionally biased region" description="Low complexity" evidence="3">
    <location>
        <begin position="369"/>
        <end position="380"/>
    </location>
</feature>
<dbReference type="GO" id="GO:1990281">
    <property type="term" value="C:efflux pump complex"/>
    <property type="evidence" value="ECO:0007669"/>
    <property type="project" value="TreeGrafter"/>
</dbReference>
<dbReference type="Pfam" id="PF25975">
    <property type="entry name" value="CzcB_C"/>
    <property type="match status" value="1"/>
</dbReference>
<keyword evidence="9" id="KW-1185">Reference proteome</keyword>
<comment type="similarity">
    <text evidence="1">Belongs to the membrane fusion protein (MFP) (TC 8.A.1) family.</text>
</comment>
<feature type="coiled-coil region" evidence="2">
    <location>
        <begin position="96"/>
        <end position="123"/>
    </location>
</feature>
<dbReference type="InterPro" id="IPR058625">
    <property type="entry name" value="MdtA-like_BSH"/>
</dbReference>
<dbReference type="Pfam" id="PF25876">
    <property type="entry name" value="HH_MFP_RND"/>
    <property type="match status" value="1"/>
</dbReference>
<evidence type="ECO:0000259" key="5">
    <source>
        <dbReference type="Pfam" id="PF25917"/>
    </source>
</evidence>
<organism evidence="8 9">
    <name type="scientific">Cyclonatronum proteinivorum</name>
    <dbReference type="NCBI Taxonomy" id="1457365"/>
    <lineage>
        <taxon>Bacteria</taxon>
        <taxon>Pseudomonadati</taxon>
        <taxon>Balneolota</taxon>
        <taxon>Balneolia</taxon>
        <taxon>Balneolales</taxon>
        <taxon>Cyclonatronaceae</taxon>
        <taxon>Cyclonatronum</taxon>
    </lineage>
</organism>
<feature type="domain" description="CzcB-like C-terminal circularly permuted SH3-like" evidence="6">
    <location>
        <begin position="388"/>
        <end position="431"/>
    </location>
</feature>
<dbReference type="Gene3D" id="2.40.50.100">
    <property type="match status" value="1"/>
</dbReference>